<feature type="region of interest" description="Disordered" evidence="1">
    <location>
        <begin position="133"/>
        <end position="245"/>
    </location>
</feature>
<reference evidence="2" key="1">
    <citation type="submission" date="2023-06" db="EMBL/GenBank/DDBJ databases">
        <title>Genome-scale phylogeny and comparative genomics of the fungal order Sordariales.</title>
        <authorList>
            <consortium name="Lawrence Berkeley National Laboratory"/>
            <person name="Hensen N."/>
            <person name="Bonometti L."/>
            <person name="Westerberg I."/>
            <person name="Brannstrom I.O."/>
            <person name="Guillou S."/>
            <person name="Cros-Aarteil S."/>
            <person name="Calhoun S."/>
            <person name="Haridas S."/>
            <person name="Kuo A."/>
            <person name="Mondo S."/>
            <person name="Pangilinan J."/>
            <person name="Riley R."/>
            <person name="Labutti K."/>
            <person name="Andreopoulos B."/>
            <person name="Lipzen A."/>
            <person name="Chen C."/>
            <person name="Yanf M."/>
            <person name="Daum C."/>
            <person name="Ng V."/>
            <person name="Clum A."/>
            <person name="Steindorff A."/>
            <person name="Ohm R."/>
            <person name="Martin F."/>
            <person name="Silar P."/>
            <person name="Natvig D."/>
            <person name="Lalanne C."/>
            <person name="Gautier V."/>
            <person name="Ament-Velasquez S.L."/>
            <person name="Kruys A."/>
            <person name="Hutchinson M.I."/>
            <person name="Powell A.J."/>
            <person name="Barry K."/>
            <person name="Miller A.N."/>
            <person name="Grigoriev I.V."/>
            <person name="Debuchy R."/>
            <person name="Gladieux P."/>
            <person name="Thoren M.H."/>
            <person name="Johannesson H."/>
        </authorList>
    </citation>
    <scope>NUCLEOTIDE SEQUENCE</scope>
    <source>
        <strain evidence="2">8032-3</strain>
    </source>
</reference>
<dbReference type="RefSeq" id="XP_060286615.1">
    <property type="nucleotide sequence ID" value="XM_060425892.1"/>
</dbReference>
<proteinExistence type="predicted"/>
<feature type="compositionally biased region" description="Basic and acidic residues" evidence="1">
    <location>
        <begin position="29"/>
        <end position="45"/>
    </location>
</feature>
<accession>A0AAJ0C6I3</accession>
<feature type="compositionally biased region" description="Basic residues" evidence="1">
    <location>
        <begin position="14"/>
        <end position="28"/>
    </location>
</feature>
<sequence length="272" mass="30065">MPHSHPGKRSHEQHPHRRRHQRAKHQKSKGYEDKDKPKDKPKDQPVKGGGEAAAQVPIPIEQPKPSWSRWFAGDNGRWFYQARLKADGSGWEYQFTEGYPTVTQRQGVAQYGMPNSPVGQPTQTAAAHVTFPAPSPAVHMTPVALPEQKLEDIENDDDGDDDDDDDEEEEDHALHQEEVPPAKVTPQIPQSQNTFQAEQQHKQPAPLTTTAFEAAAAQRPGLKKSNIGGGVPEKKAGKAGGKKKLSVVVRSEKDLKFNPKKKVKGWLSEVGA</sequence>
<name>A0AAJ0C6I3_9PEZI</name>
<dbReference type="EMBL" id="MU839000">
    <property type="protein sequence ID" value="KAK1770402.1"/>
    <property type="molecule type" value="Genomic_DNA"/>
</dbReference>
<evidence type="ECO:0000256" key="1">
    <source>
        <dbReference type="SAM" id="MobiDB-lite"/>
    </source>
</evidence>
<dbReference type="Proteomes" id="UP001244011">
    <property type="component" value="Unassembled WGS sequence"/>
</dbReference>
<dbReference type="GeneID" id="85309079"/>
<evidence type="ECO:0000313" key="3">
    <source>
        <dbReference type="Proteomes" id="UP001244011"/>
    </source>
</evidence>
<comment type="caution">
    <text evidence="2">The sequence shown here is derived from an EMBL/GenBank/DDBJ whole genome shotgun (WGS) entry which is preliminary data.</text>
</comment>
<feature type="compositionally biased region" description="Acidic residues" evidence="1">
    <location>
        <begin position="153"/>
        <end position="171"/>
    </location>
</feature>
<dbReference type="AlphaFoldDB" id="A0AAJ0C6I3"/>
<organism evidence="2 3">
    <name type="scientific">Phialemonium atrogriseum</name>
    <dbReference type="NCBI Taxonomy" id="1093897"/>
    <lineage>
        <taxon>Eukaryota</taxon>
        <taxon>Fungi</taxon>
        <taxon>Dikarya</taxon>
        <taxon>Ascomycota</taxon>
        <taxon>Pezizomycotina</taxon>
        <taxon>Sordariomycetes</taxon>
        <taxon>Sordariomycetidae</taxon>
        <taxon>Cephalothecales</taxon>
        <taxon>Cephalothecaceae</taxon>
        <taxon>Phialemonium</taxon>
    </lineage>
</organism>
<protein>
    <submittedName>
        <fullName evidence="2">Uncharacterized protein</fullName>
    </submittedName>
</protein>
<evidence type="ECO:0000313" key="2">
    <source>
        <dbReference type="EMBL" id="KAK1770402.1"/>
    </source>
</evidence>
<feature type="region of interest" description="Disordered" evidence="1">
    <location>
        <begin position="1"/>
        <end position="68"/>
    </location>
</feature>
<keyword evidence="3" id="KW-1185">Reference proteome</keyword>
<gene>
    <name evidence="2" type="ORF">QBC33DRAFT_512163</name>
</gene>
<feature type="compositionally biased region" description="Polar residues" evidence="1">
    <location>
        <begin position="187"/>
        <end position="198"/>
    </location>
</feature>